<gene>
    <name evidence="1" type="ORF">HanXRQr2_Chr10g0460051</name>
</gene>
<accession>A0A9K3I175</accession>
<proteinExistence type="predicted"/>
<dbReference type="Gramene" id="mRNA:HanXRQr2_Chr10g0460051">
    <property type="protein sequence ID" value="mRNA:HanXRQr2_Chr10g0460051"/>
    <property type="gene ID" value="HanXRQr2_Chr10g0460051"/>
</dbReference>
<dbReference type="AlphaFoldDB" id="A0A9K3I175"/>
<comment type="caution">
    <text evidence="1">The sequence shown here is derived from an EMBL/GenBank/DDBJ whole genome shotgun (WGS) entry which is preliminary data.</text>
</comment>
<reference evidence="1" key="1">
    <citation type="journal article" date="2017" name="Nature">
        <title>The sunflower genome provides insights into oil metabolism, flowering and Asterid evolution.</title>
        <authorList>
            <person name="Badouin H."/>
            <person name="Gouzy J."/>
            <person name="Grassa C.J."/>
            <person name="Murat F."/>
            <person name="Staton S.E."/>
            <person name="Cottret L."/>
            <person name="Lelandais-Briere C."/>
            <person name="Owens G.L."/>
            <person name="Carrere S."/>
            <person name="Mayjonade B."/>
            <person name="Legrand L."/>
            <person name="Gill N."/>
            <person name="Kane N.C."/>
            <person name="Bowers J.E."/>
            <person name="Hubner S."/>
            <person name="Bellec A."/>
            <person name="Berard A."/>
            <person name="Berges H."/>
            <person name="Blanchet N."/>
            <person name="Boniface M.C."/>
            <person name="Brunel D."/>
            <person name="Catrice O."/>
            <person name="Chaidir N."/>
            <person name="Claudel C."/>
            <person name="Donnadieu C."/>
            <person name="Faraut T."/>
            <person name="Fievet G."/>
            <person name="Helmstetter N."/>
            <person name="King M."/>
            <person name="Knapp S.J."/>
            <person name="Lai Z."/>
            <person name="Le Paslier M.C."/>
            <person name="Lippi Y."/>
            <person name="Lorenzon L."/>
            <person name="Mandel J.R."/>
            <person name="Marage G."/>
            <person name="Marchand G."/>
            <person name="Marquand E."/>
            <person name="Bret-Mestries E."/>
            <person name="Morien E."/>
            <person name="Nambeesan S."/>
            <person name="Nguyen T."/>
            <person name="Pegot-Espagnet P."/>
            <person name="Pouilly N."/>
            <person name="Raftis F."/>
            <person name="Sallet E."/>
            <person name="Schiex T."/>
            <person name="Thomas J."/>
            <person name="Vandecasteele C."/>
            <person name="Vares D."/>
            <person name="Vear F."/>
            <person name="Vautrin S."/>
            <person name="Crespi M."/>
            <person name="Mangin B."/>
            <person name="Burke J.M."/>
            <person name="Salse J."/>
            <person name="Munos S."/>
            <person name="Vincourt P."/>
            <person name="Rieseberg L.H."/>
            <person name="Langlade N.B."/>
        </authorList>
    </citation>
    <scope>NUCLEOTIDE SEQUENCE</scope>
    <source>
        <tissue evidence="1">Leaves</tissue>
    </source>
</reference>
<organism evidence="1 2">
    <name type="scientific">Helianthus annuus</name>
    <name type="common">Common sunflower</name>
    <dbReference type="NCBI Taxonomy" id="4232"/>
    <lineage>
        <taxon>Eukaryota</taxon>
        <taxon>Viridiplantae</taxon>
        <taxon>Streptophyta</taxon>
        <taxon>Embryophyta</taxon>
        <taxon>Tracheophyta</taxon>
        <taxon>Spermatophyta</taxon>
        <taxon>Magnoliopsida</taxon>
        <taxon>eudicotyledons</taxon>
        <taxon>Gunneridae</taxon>
        <taxon>Pentapetalae</taxon>
        <taxon>asterids</taxon>
        <taxon>campanulids</taxon>
        <taxon>Asterales</taxon>
        <taxon>Asteraceae</taxon>
        <taxon>Asteroideae</taxon>
        <taxon>Heliantheae alliance</taxon>
        <taxon>Heliantheae</taxon>
        <taxon>Helianthus</taxon>
    </lineage>
</organism>
<evidence type="ECO:0000313" key="2">
    <source>
        <dbReference type="Proteomes" id="UP000215914"/>
    </source>
</evidence>
<reference evidence="1" key="2">
    <citation type="submission" date="2020-06" db="EMBL/GenBank/DDBJ databases">
        <title>Helianthus annuus Genome sequencing and assembly Release 2.</title>
        <authorList>
            <person name="Gouzy J."/>
            <person name="Langlade N."/>
            <person name="Munos S."/>
        </authorList>
    </citation>
    <scope>NUCLEOTIDE SEQUENCE</scope>
    <source>
        <tissue evidence="1">Leaves</tissue>
    </source>
</reference>
<name>A0A9K3I175_HELAN</name>
<protein>
    <submittedName>
        <fullName evidence="1">Uncharacterized protein</fullName>
    </submittedName>
</protein>
<keyword evidence="2" id="KW-1185">Reference proteome</keyword>
<dbReference type="EMBL" id="MNCJ02000325">
    <property type="protein sequence ID" value="KAF5788080.1"/>
    <property type="molecule type" value="Genomic_DNA"/>
</dbReference>
<dbReference type="Proteomes" id="UP000215914">
    <property type="component" value="Unassembled WGS sequence"/>
</dbReference>
<sequence length="46" mass="5086">MVGVIFRRVSNSGQVRGFRFTPVGSVIRRSNQLPEGLRICPTNSPV</sequence>
<evidence type="ECO:0000313" key="1">
    <source>
        <dbReference type="EMBL" id="KAF5788080.1"/>
    </source>
</evidence>